<feature type="domain" description="ABC transporter" evidence="6">
    <location>
        <begin position="3"/>
        <end position="226"/>
    </location>
</feature>
<dbReference type="Gene3D" id="3.40.50.300">
    <property type="entry name" value="P-loop containing nucleotide triphosphate hydrolases"/>
    <property type="match status" value="1"/>
</dbReference>
<dbReference type="InterPro" id="IPR050763">
    <property type="entry name" value="ABC_transporter_ATP-binding"/>
</dbReference>
<dbReference type="InterPro" id="IPR003593">
    <property type="entry name" value="AAA+_ATPase"/>
</dbReference>
<evidence type="ECO:0000256" key="1">
    <source>
        <dbReference type="ARBA" id="ARBA00004202"/>
    </source>
</evidence>
<dbReference type="PANTHER" id="PTHR42711:SF17">
    <property type="entry name" value="ABC TRANSPORTER ATP-BINDING PROTEIN"/>
    <property type="match status" value="1"/>
</dbReference>
<evidence type="ECO:0000313" key="8">
    <source>
        <dbReference type="Proteomes" id="UP001500449"/>
    </source>
</evidence>
<accession>A0ABN2NLE7</accession>
<dbReference type="CDD" id="cd03230">
    <property type="entry name" value="ABC_DR_subfamily_A"/>
    <property type="match status" value="1"/>
</dbReference>
<keyword evidence="8" id="KW-1185">Reference proteome</keyword>
<evidence type="ECO:0000313" key="7">
    <source>
        <dbReference type="EMBL" id="GAA1872446.1"/>
    </source>
</evidence>
<name>A0ABN2NLE7_9PSEU</name>
<dbReference type="EMBL" id="BAAAQK010000025">
    <property type="protein sequence ID" value="GAA1872446.1"/>
    <property type="molecule type" value="Genomic_DNA"/>
</dbReference>
<comment type="caution">
    <text evidence="7">The sequence shown here is derived from an EMBL/GenBank/DDBJ whole genome shotgun (WGS) entry which is preliminary data.</text>
</comment>
<keyword evidence="4 7" id="KW-0067">ATP-binding</keyword>
<dbReference type="PROSITE" id="PS50893">
    <property type="entry name" value="ABC_TRANSPORTER_2"/>
    <property type="match status" value="1"/>
</dbReference>
<keyword evidence="3" id="KW-0547">Nucleotide-binding</keyword>
<evidence type="ECO:0000256" key="5">
    <source>
        <dbReference type="ARBA" id="ARBA00023251"/>
    </source>
</evidence>
<sequence length="288" mass="30864">MIARALGVTRRFGSTVAVDQLDLDVAAGELVGLLGPNGAGKSTLISLLVGLRKPDSGRVELFGGDPRDARFRRELGMTPQETGLPTTLRVGEVVSFVSRHFPDPLPAGELLERFGLSGLEKRQTGGLSGGQKRRLAVALAFVGRPKLVVLDEPTTGLDVEGRRALWEGVRHFHAEGGTVLLTSHYLDEIENLASRVVVVGKGRVIADGPVDHVRGLVAVSRVSLTCPVPPPLDGVVHSEREGDRWELHTPDADALVRHLVRADVPFTALQVRPASLEEAFLTLTGETS</sequence>
<comment type="subcellular location">
    <subcellularLocation>
        <location evidence="1">Cell membrane</location>
        <topology evidence="1">Peripheral membrane protein</topology>
    </subcellularLocation>
</comment>
<evidence type="ECO:0000256" key="4">
    <source>
        <dbReference type="ARBA" id="ARBA00022840"/>
    </source>
</evidence>
<dbReference type="InterPro" id="IPR017871">
    <property type="entry name" value="ABC_transporter-like_CS"/>
</dbReference>
<dbReference type="SMART" id="SM00382">
    <property type="entry name" value="AAA"/>
    <property type="match status" value="1"/>
</dbReference>
<dbReference type="Pfam" id="PF00005">
    <property type="entry name" value="ABC_tran"/>
    <property type="match status" value="1"/>
</dbReference>
<evidence type="ECO:0000256" key="3">
    <source>
        <dbReference type="ARBA" id="ARBA00022741"/>
    </source>
</evidence>
<proteinExistence type="predicted"/>
<reference evidence="7 8" key="1">
    <citation type="journal article" date="2019" name="Int. J. Syst. Evol. Microbiol.">
        <title>The Global Catalogue of Microorganisms (GCM) 10K type strain sequencing project: providing services to taxonomists for standard genome sequencing and annotation.</title>
        <authorList>
            <consortium name="The Broad Institute Genomics Platform"/>
            <consortium name="The Broad Institute Genome Sequencing Center for Infectious Disease"/>
            <person name="Wu L."/>
            <person name="Ma J."/>
        </authorList>
    </citation>
    <scope>NUCLEOTIDE SEQUENCE [LARGE SCALE GENOMIC DNA]</scope>
    <source>
        <strain evidence="7 8">JCM 16009</strain>
    </source>
</reference>
<evidence type="ECO:0000259" key="6">
    <source>
        <dbReference type="PROSITE" id="PS50893"/>
    </source>
</evidence>
<dbReference type="InterPro" id="IPR003439">
    <property type="entry name" value="ABC_transporter-like_ATP-bd"/>
</dbReference>
<keyword evidence="5" id="KW-0046">Antibiotic resistance</keyword>
<dbReference type="PROSITE" id="PS00211">
    <property type="entry name" value="ABC_TRANSPORTER_1"/>
    <property type="match status" value="1"/>
</dbReference>
<gene>
    <name evidence="7" type="ORF">GCM10009836_61720</name>
</gene>
<dbReference type="PANTHER" id="PTHR42711">
    <property type="entry name" value="ABC TRANSPORTER ATP-BINDING PROTEIN"/>
    <property type="match status" value="1"/>
</dbReference>
<keyword evidence="2" id="KW-0813">Transport</keyword>
<dbReference type="SUPFAM" id="SSF52540">
    <property type="entry name" value="P-loop containing nucleoside triphosphate hydrolases"/>
    <property type="match status" value="1"/>
</dbReference>
<dbReference type="InterPro" id="IPR027417">
    <property type="entry name" value="P-loop_NTPase"/>
</dbReference>
<organism evidence="7 8">
    <name type="scientific">Pseudonocardia ailaonensis</name>
    <dbReference type="NCBI Taxonomy" id="367279"/>
    <lineage>
        <taxon>Bacteria</taxon>
        <taxon>Bacillati</taxon>
        <taxon>Actinomycetota</taxon>
        <taxon>Actinomycetes</taxon>
        <taxon>Pseudonocardiales</taxon>
        <taxon>Pseudonocardiaceae</taxon>
        <taxon>Pseudonocardia</taxon>
    </lineage>
</organism>
<protein>
    <submittedName>
        <fullName evidence="7">ABC transporter ATP-binding protein</fullName>
    </submittedName>
</protein>
<dbReference type="Proteomes" id="UP001500449">
    <property type="component" value="Unassembled WGS sequence"/>
</dbReference>
<dbReference type="RefSeq" id="WP_344425112.1">
    <property type="nucleotide sequence ID" value="NZ_BAAAQK010000025.1"/>
</dbReference>
<dbReference type="GO" id="GO:0005524">
    <property type="term" value="F:ATP binding"/>
    <property type="evidence" value="ECO:0007669"/>
    <property type="project" value="UniProtKB-KW"/>
</dbReference>
<evidence type="ECO:0000256" key="2">
    <source>
        <dbReference type="ARBA" id="ARBA00022448"/>
    </source>
</evidence>